<dbReference type="EMBL" id="FQ670179">
    <property type="protein sequence ID" value="CBY82699.1"/>
    <property type="molecule type" value="Genomic_DNA"/>
</dbReference>
<evidence type="ECO:0000256" key="4">
    <source>
        <dbReference type="ARBA" id="ARBA00011245"/>
    </source>
</evidence>
<comment type="cofactor">
    <cofactor evidence="1 11">
        <name>Mg(2+)</name>
        <dbReference type="ChEBI" id="CHEBI:18420"/>
    </cofactor>
</comment>
<evidence type="ECO:0000256" key="12">
    <source>
        <dbReference type="RuleBase" id="RU003783"/>
    </source>
</evidence>
<keyword evidence="8 11" id="KW-0067">ATP-binding</keyword>
<dbReference type="eggNOG" id="COG0324">
    <property type="taxonomic scope" value="Bacteria"/>
</dbReference>
<dbReference type="AlphaFoldDB" id="E7AAH7"/>
<dbReference type="SUPFAM" id="SSF52540">
    <property type="entry name" value="P-loop containing nucleoside triphosphate hydrolases"/>
    <property type="match status" value="2"/>
</dbReference>
<dbReference type="HOGENOM" id="CLU_032616_0_1_7"/>
<keyword evidence="5 11" id="KW-0808">Transferase</keyword>
<reference evidence="15 16" key="1">
    <citation type="journal article" date="2011" name="Genome Biol. Evol.">
        <title>Comparative whole genome sequence analysis of the carcinogenic bacterial model pathogen Helicobacter felis.</title>
        <authorList>
            <person name="Arnold I.C."/>
            <person name="Zigova Z."/>
            <person name="Holden M."/>
            <person name="Lawley T.D."/>
            <person name="Rad R."/>
            <person name="Dougan G."/>
            <person name="Falkow S."/>
            <person name="Bentley S.D."/>
            <person name="Muller A."/>
        </authorList>
    </citation>
    <scope>NUCLEOTIDE SEQUENCE [LARGE SCALE GENOMIC DNA]</scope>
    <source>
        <strain evidence="16">ATCC 49179 / CCUG 28539 / NCTC 12436 / CS1</strain>
    </source>
</reference>
<comment type="catalytic activity">
    <reaction evidence="10 11 12">
        <text>adenosine(37) in tRNA + dimethylallyl diphosphate = N(6)-dimethylallyladenosine(37) in tRNA + diphosphate</text>
        <dbReference type="Rhea" id="RHEA:26482"/>
        <dbReference type="Rhea" id="RHEA-COMP:10162"/>
        <dbReference type="Rhea" id="RHEA-COMP:10375"/>
        <dbReference type="ChEBI" id="CHEBI:33019"/>
        <dbReference type="ChEBI" id="CHEBI:57623"/>
        <dbReference type="ChEBI" id="CHEBI:74411"/>
        <dbReference type="ChEBI" id="CHEBI:74415"/>
        <dbReference type="EC" id="2.5.1.75"/>
    </reaction>
</comment>
<dbReference type="Gene3D" id="1.10.20.140">
    <property type="match status" value="1"/>
</dbReference>
<evidence type="ECO:0000256" key="9">
    <source>
        <dbReference type="ARBA" id="ARBA00022842"/>
    </source>
</evidence>
<comment type="caution">
    <text evidence="11">Lacks conserved residue(s) required for the propagation of feature annotation.</text>
</comment>
<dbReference type="Pfam" id="PF01715">
    <property type="entry name" value="IPPT"/>
    <property type="match status" value="1"/>
</dbReference>
<evidence type="ECO:0000256" key="3">
    <source>
        <dbReference type="ARBA" id="ARBA00005842"/>
    </source>
</evidence>
<dbReference type="STRING" id="936155.HFELIS_06150"/>
<dbReference type="InterPro" id="IPR018022">
    <property type="entry name" value="IPT"/>
</dbReference>
<evidence type="ECO:0000313" key="15">
    <source>
        <dbReference type="EMBL" id="CBY82699.1"/>
    </source>
</evidence>
<feature type="region of interest" description="Interaction with substrate tRNA" evidence="11">
    <location>
        <begin position="36"/>
        <end position="39"/>
    </location>
</feature>
<dbReference type="PANTHER" id="PTHR11088">
    <property type="entry name" value="TRNA DIMETHYLALLYLTRANSFERASE"/>
    <property type="match status" value="1"/>
</dbReference>
<organism evidence="15 16">
    <name type="scientific">Helicobacter felis (strain ATCC 49179 / CCUG 28539 / NCTC 12436 / CS1)</name>
    <dbReference type="NCBI Taxonomy" id="936155"/>
    <lineage>
        <taxon>Bacteria</taxon>
        <taxon>Pseudomonadati</taxon>
        <taxon>Campylobacterota</taxon>
        <taxon>Epsilonproteobacteria</taxon>
        <taxon>Campylobacterales</taxon>
        <taxon>Helicobacteraceae</taxon>
        <taxon>Helicobacter</taxon>
    </lineage>
</organism>
<dbReference type="GO" id="GO:0006400">
    <property type="term" value="P:tRNA modification"/>
    <property type="evidence" value="ECO:0007669"/>
    <property type="project" value="TreeGrafter"/>
</dbReference>
<evidence type="ECO:0000256" key="7">
    <source>
        <dbReference type="ARBA" id="ARBA00022741"/>
    </source>
</evidence>
<evidence type="ECO:0000256" key="2">
    <source>
        <dbReference type="ARBA" id="ARBA00003213"/>
    </source>
</evidence>
<protein>
    <recommendedName>
        <fullName evidence="11">tRNA dimethylallyltransferase</fullName>
        <ecNumber evidence="11">2.5.1.75</ecNumber>
    </recommendedName>
    <alternativeName>
        <fullName evidence="11">Dimethylallyl diphosphate:tRNA dimethylallyltransferase</fullName>
        <shortName evidence="11">DMAPP:tRNA dimethylallyltransferase</shortName>
        <shortName evidence="11">DMATase</shortName>
    </alternativeName>
    <alternativeName>
        <fullName evidence="11">Isopentenyl-diphosphate:tRNA isopentenyltransferase</fullName>
        <shortName evidence="11">IPP transferase</shortName>
        <shortName evidence="11">IPPT</shortName>
        <shortName evidence="11">IPTase</shortName>
    </alternativeName>
</protein>
<dbReference type="InterPro" id="IPR027417">
    <property type="entry name" value="P-loop_NTPase"/>
</dbReference>
<evidence type="ECO:0000256" key="5">
    <source>
        <dbReference type="ARBA" id="ARBA00022679"/>
    </source>
</evidence>
<comment type="function">
    <text evidence="2 11 13">Catalyzes the transfer of a dimethylallyl group onto the adenine at position 37 in tRNAs that read codons beginning with uridine, leading to the formation of N6-(dimethylallyl)adenosine (i(6)A).</text>
</comment>
<gene>
    <name evidence="11 15" type="primary">miaA</name>
    <name evidence="15" type="ordered locus">Hfelis_06150</name>
</gene>
<dbReference type="PANTHER" id="PTHR11088:SF60">
    <property type="entry name" value="TRNA DIMETHYLALLYLTRANSFERASE"/>
    <property type="match status" value="1"/>
</dbReference>
<evidence type="ECO:0000256" key="10">
    <source>
        <dbReference type="ARBA" id="ARBA00049563"/>
    </source>
</evidence>
<feature type="binding site" evidence="11">
    <location>
        <begin position="13"/>
        <end position="18"/>
    </location>
    <ligand>
        <name>substrate</name>
    </ligand>
</feature>
<keyword evidence="9 11" id="KW-0460">Magnesium</keyword>
<dbReference type="RefSeq" id="WP_013469068.1">
    <property type="nucleotide sequence ID" value="NC_014810.2"/>
</dbReference>
<feature type="site" description="Interaction with substrate tRNA" evidence="11">
    <location>
        <position position="100"/>
    </location>
</feature>
<dbReference type="GO" id="GO:0052381">
    <property type="term" value="F:tRNA dimethylallyltransferase activity"/>
    <property type="evidence" value="ECO:0007669"/>
    <property type="project" value="UniProtKB-UniRule"/>
</dbReference>
<dbReference type="EC" id="2.5.1.75" evidence="11"/>
<dbReference type="InterPro" id="IPR039657">
    <property type="entry name" value="Dimethylallyltransferase"/>
</dbReference>
<evidence type="ECO:0000256" key="14">
    <source>
        <dbReference type="RuleBase" id="RU003785"/>
    </source>
</evidence>
<comment type="similarity">
    <text evidence="3 11 14">Belongs to the IPP transferase family.</text>
</comment>
<accession>E7AAH7</accession>
<evidence type="ECO:0000256" key="6">
    <source>
        <dbReference type="ARBA" id="ARBA00022694"/>
    </source>
</evidence>
<feature type="binding site" evidence="11">
    <location>
        <begin position="11"/>
        <end position="18"/>
    </location>
    <ligand>
        <name>ATP</name>
        <dbReference type="ChEBI" id="CHEBI:30616"/>
    </ligand>
</feature>
<evidence type="ECO:0000256" key="13">
    <source>
        <dbReference type="RuleBase" id="RU003784"/>
    </source>
</evidence>
<comment type="subunit">
    <text evidence="4 11">Monomer.</text>
</comment>
<evidence type="ECO:0000256" key="1">
    <source>
        <dbReference type="ARBA" id="ARBA00001946"/>
    </source>
</evidence>
<dbReference type="HAMAP" id="MF_00185">
    <property type="entry name" value="IPP_trans"/>
    <property type="match status" value="1"/>
</dbReference>
<dbReference type="NCBIfam" id="TIGR00174">
    <property type="entry name" value="miaA"/>
    <property type="match status" value="1"/>
</dbReference>
<name>E7AAH7_HELFC</name>
<dbReference type="Gene3D" id="1.10.287.890">
    <property type="entry name" value="Crystal structure of tRNA isopentenylpyrophosphate transferase (bh2366) domain"/>
    <property type="match status" value="1"/>
</dbReference>
<evidence type="ECO:0000313" key="16">
    <source>
        <dbReference type="Proteomes" id="UP000007934"/>
    </source>
</evidence>
<feature type="site" description="Interaction with substrate tRNA" evidence="11">
    <location>
        <position position="122"/>
    </location>
</feature>
<dbReference type="KEGG" id="hfe:HFELIS_06150"/>
<keyword evidence="6 11" id="KW-0819">tRNA processing</keyword>
<dbReference type="Gene3D" id="3.40.50.300">
    <property type="entry name" value="P-loop containing nucleotide triphosphate hydrolases"/>
    <property type="match status" value="1"/>
</dbReference>
<keyword evidence="7 11" id="KW-0547">Nucleotide-binding</keyword>
<evidence type="ECO:0000256" key="8">
    <source>
        <dbReference type="ARBA" id="ARBA00022840"/>
    </source>
</evidence>
<keyword evidence="16" id="KW-1185">Reference proteome</keyword>
<dbReference type="GeneID" id="36133346"/>
<dbReference type="GO" id="GO:0005524">
    <property type="term" value="F:ATP binding"/>
    <property type="evidence" value="ECO:0007669"/>
    <property type="project" value="UniProtKB-UniRule"/>
</dbReference>
<sequence length="302" mass="33644">MTSPILIAILGASGSGKSALALKLAQDLDAEIFSLDSLSVYKDFNIAAAKPSAQDLQRIKHYAVNILDIHQPNNAPLFAQELQKALAHTQKRVLLLVGGSGFYLKSILEGLSPMPSISEGVRVHIRELANPYGFLAQIDPTYAHKIHPKDTYRIQKGLEIYLATNTPPSVYFATHPKIPFHLPVKLYALSLPKEILRAQIVQRTKNMIRQGIVAEVESLAHQYGSDHQPFKAIGPKECLEYLQGKLNFKQLEEAIYTHTCQLAKRQATFNKTQFKDITPLEVNPLYEAVIAYIRAHATPQNS</sequence>
<evidence type="ECO:0000256" key="11">
    <source>
        <dbReference type="HAMAP-Rule" id="MF_00185"/>
    </source>
</evidence>
<proteinExistence type="inferred from homology"/>
<dbReference type="Proteomes" id="UP000007934">
    <property type="component" value="Chromosome"/>
</dbReference>
<dbReference type="OrthoDB" id="9776390at2"/>